<dbReference type="Proteomes" id="UP000248057">
    <property type="component" value="Unassembled WGS sequence"/>
</dbReference>
<keyword evidence="2" id="KW-1185">Reference proteome</keyword>
<evidence type="ECO:0000313" key="2">
    <source>
        <dbReference type="Proteomes" id="UP000248057"/>
    </source>
</evidence>
<gene>
    <name evidence="1" type="ORF">DFR60_11882</name>
</gene>
<dbReference type="AlphaFoldDB" id="A0A2V3XWZ6"/>
<comment type="caution">
    <text evidence="1">The sequence shown here is derived from an EMBL/GenBank/DDBJ whole genome shotgun (WGS) entry which is preliminary data.</text>
</comment>
<protein>
    <submittedName>
        <fullName evidence="1">Uncharacterized protein DUF3788</fullName>
    </submittedName>
</protein>
<proteinExistence type="predicted"/>
<dbReference type="EMBL" id="QJKD01000018">
    <property type="protein sequence ID" value="PXX48203.1"/>
    <property type="molecule type" value="Genomic_DNA"/>
</dbReference>
<accession>A0A2V3XWZ6</accession>
<sequence length="150" mass="17424">MYERMLNKKEEPTIAEMTAYCGENGGFFTSLNEWLSRTFATEQKVVFPYGNQYGWGIAHRLKQKLVCNIFAENNGFTVMVRLSDKQYNSVYNQLHPYTREYIDTKYPCGDGGWIQYRVVCKENFDDIQNILTVKCSLSARRSLVKANEVS</sequence>
<organism evidence="1 2">
    <name type="scientific">Hungatella effluvii</name>
    <dbReference type="NCBI Taxonomy" id="1096246"/>
    <lineage>
        <taxon>Bacteria</taxon>
        <taxon>Bacillati</taxon>
        <taxon>Bacillota</taxon>
        <taxon>Clostridia</taxon>
        <taxon>Lachnospirales</taxon>
        <taxon>Lachnospiraceae</taxon>
        <taxon>Hungatella</taxon>
    </lineage>
</organism>
<dbReference type="InterPro" id="IPR024265">
    <property type="entry name" value="DUF3788"/>
</dbReference>
<evidence type="ECO:0000313" key="1">
    <source>
        <dbReference type="EMBL" id="PXX48203.1"/>
    </source>
</evidence>
<dbReference type="Pfam" id="PF12663">
    <property type="entry name" value="DUF3788"/>
    <property type="match status" value="1"/>
</dbReference>
<reference evidence="1 2" key="1">
    <citation type="submission" date="2018-05" db="EMBL/GenBank/DDBJ databases">
        <title>Genomic Encyclopedia of Type Strains, Phase IV (KMG-IV): sequencing the most valuable type-strain genomes for metagenomic binning, comparative biology and taxonomic classification.</title>
        <authorList>
            <person name="Goeker M."/>
        </authorList>
    </citation>
    <scope>NUCLEOTIDE SEQUENCE [LARGE SCALE GENOMIC DNA]</scope>
    <source>
        <strain evidence="1 2">DSM 24995</strain>
    </source>
</reference>
<dbReference type="RefSeq" id="WP_110325468.1">
    <property type="nucleotide sequence ID" value="NZ_QJKD01000018.1"/>
</dbReference>
<dbReference type="GeneID" id="86064246"/>
<name>A0A2V3XWZ6_9FIRM</name>